<protein>
    <submittedName>
        <fullName evidence="2">DUF2808 domain-containing protein</fullName>
    </submittedName>
</protein>
<evidence type="ECO:0000313" key="3">
    <source>
        <dbReference type="Proteomes" id="UP001328733"/>
    </source>
</evidence>
<feature type="signal peptide" evidence="1">
    <location>
        <begin position="1"/>
        <end position="21"/>
    </location>
</feature>
<dbReference type="EMBL" id="JBAFSM010000026">
    <property type="protein sequence ID" value="MEG3438300.1"/>
    <property type="molecule type" value="Genomic_DNA"/>
</dbReference>
<comment type="caution">
    <text evidence="2">The sequence shown here is derived from an EMBL/GenBank/DDBJ whole genome shotgun (WGS) entry which is preliminary data.</text>
</comment>
<keyword evidence="3" id="KW-1185">Reference proteome</keyword>
<dbReference type="InterPro" id="IPR021256">
    <property type="entry name" value="DUF2808"/>
</dbReference>
<evidence type="ECO:0000256" key="1">
    <source>
        <dbReference type="SAM" id="SignalP"/>
    </source>
</evidence>
<gene>
    <name evidence="2" type="ORF">V0288_14315</name>
</gene>
<name>A0AAW9QKI2_9CHRO</name>
<sequence>MRYLSLVTVTLGLAISPVLLAQTLPYPANSTFFTGDPPSLVSADTLDTLVGWPYPHYYFTFKIPATSPQSVGQISVTPDANGDPIAFDLSKTVAFTGTSRNRGQAIPLKSAVQDPKTRVISIAFANPVPPNTTFTVSLQPYNNPGMAGTYLFQVQVYPAGPNPIALDLGVGSFSFYQPMR</sequence>
<organism evidence="2 3">
    <name type="scientific">Pannus brasiliensis CCIBt3594</name>
    <dbReference type="NCBI Taxonomy" id="1427578"/>
    <lineage>
        <taxon>Bacteria</taxon>
        <taxon>Bacillati</taxon>
        <taxon>Cyanobacteriota</taxon>
        <taxon>Cyanophyceae</taxon>
        <taxon>Oscillatoriophycideae</taxon>
        <taxon>Chroococcales</taxon>
        <taxon>Microcystaceae</taxon>
        <taxon>Pannus</taxon>
    </lineage>
</organism>
<reference evidence="2 3" key="1">
    <citation type="submission" date="2024-01" db="EMBL/GenBank/DDBJ databases">
        <title>Genomic insights into the taxonomy and metabolism of the cyanobacterium Pannus brasiliensis CCIBt3594.</title>
        <authorList>
            <person name="Machado M."/>
            <person name="Botero N.B."/>
            <person name="Andreote A.P.D."/>
            <person name="Feitosa A.M.T."/>
            <person name="Popin R."/>
            <person name="Sivonen K."/>
            <person name="Fiore M.F."/>
        </authorList>
    </citation>
    <scope>NUCLEOTIDE SEQUENCE [LARGE SCALE GENOMIC DNA]</scope>
    <source>
        <strain evidence="2 3">CCIBt3594</strain>
    </source>
</reference>
<feature type="chain" id="PRO_5043465899" evidence="1">
    <location>
        <begin position="22"/>
        <end position="180"/>
    </location>
</feature>
<proteinExistence type="predicted"/>
<dbReference type="AlphaFoldDB" id="A0AAW9QKI2"/>
<dbReference type="Proteomes" id="UP001328733">
    <property type="component" value="Unassembled WGS sequence"/>
</dbReference>
<dbReference type="RefSeq" id="WP_332865781.1">
    <property type="nucleotide sequence ID" value="NZ_JBAFSM010000026.1"/>
</dbReference>
<accession>A0AAW9QKI2</accession>
<evidence type="ECO:0000313" key="2">
    <source>
        <dbReference type="EMBL" id="MEG3438300.1"/>
    </source>
</evidence>
<dbReference type="Pfam" id="PF10989">
    <property type="entry name" value="DUF2808"/>
    <property type="match status" value="1"/>
</dbReference>
<keyword evidence="1" id="KW-0732">Signal</keyword>